<evidence type="ECO:0000313" key="2">
    <source>
        <dbReference type="WBParaSite" id="SCUD_0001785701-mRNA-1"/>
    </source>
</evidence>
<organism evidence="2">
    <name type="scientific">Schistosoma curassoni</name>
    <dbReference type="NCBI Taxonomy" id="6186"/>
    <lineage>
        <taxon>Eukaryota</taxon>
        <taxon>Metazoa</taxon>
        <taxon>Spiralia</taxon>
        <taxon>Lophotrochozoa</taxon>
        <taxon>Platyhelminthes</taxon>
        <taxon>Trematoda</taxon>
        <taxon>Digenea</taxon>
        <taxon>Strigeidida</taxon>
        <taxon>Schistosomatoidea</taxon>
        <taxon>Schistosomatidae</taxon>
        <taxon>Schistosoma</taxon>
    </lineage>
</organism>
<evidence type="ECO:0000259" key="1">
    <source>
        <dbReference type="Pfam" id="PF00078"/>
    </source>
</evidence>
<dbReference type="SUPFAM" id="SSF56672">
    <property type="entry name" value="DNA/RNA polymerases"/>
    <property type="match status" value="1"/>
</dbReference>
<proteinExistence type="predicted"/>
<reference evidence="2" key="1">
    <citation type="submission" date="2016-06" db="UniProtKB">
        <authorList>
            <consortium name="WormBaseParasite"/>
        </authorList>
    </citation>
    <scope>IDENTIFICATION</scope>
</reference>
<dbReference type="AlphaFoldDB" id="A0A183KS17"/>
<sequence length="229" mass="26373">MIEEDQEKAEVMADYFGAVFTQEPPLEKEPDPNTESTNQLLTVDFNQKDVLKALSTLNMEKSTGPDELHTKILRHIAQYIVAPLTVIFNISLHQGVPMDWKDTIFTSIHKTVPRQLPSNYRPVSHTSVVVKILERIVKRTIMAFMEANNVINIEQHGFRKGLFCTTNLLIARDFWINALDNENLVDVVYIDFSKAFDKVSPNRLLLKLENLGIPEPLLKWLKDFLVDRR</sequence>
<dbReference type="STRING" id="6186.A0A183KS17"/>
<dbReference type="PANTHER" id="PTHR47510:SF3">
    <property type="entry name" value="ENDO_EXONUCLEASE_PHOSPHATASE DOMAIN-CONTAINING PROTEIN"/>
    <property type="match status" value="1"/>
</dbReference>
<dbReference type="InterPro" id="IPR000477">
    <property type="entry name" value="RT_dom"/>
</dbReference>
<accession>A0A183KS17</accession>
<dbReference type="PANTHER" id="PTHR47510">
    <property type="entry name" value="REVERSE TRANSCRIPTASE DOMAIN-CONTAINING PROTEIN"/>
    <property type="match status" value="1"/>
</dbReference>
<dbReference type="Pfam" id="PF00078">
    <property type="entry name" value="RVT_1"/>
    <property type="match status" value="1"/>
</dbReference>
<dbReference type="WBParaSite" id="SCUD_0001785701-mRNA-1">
    <property type="protein sequence ID" value="SCUD_0001785701-mRNA-1"/>
    <property type="gene ID" value="SCUD_0001785701"/>
</dbReference>
<name>A0A183KS17_9TREM</name>
<dbReference type="InterPro" id="IPR043502">
    <property type="entry name" value="DNA/RNA_pol_sf"/>
</dbReference>
<feature type="domain" description="Reverse transcriptase" evidence="1">
    <location>
        <begin position="112"/>
        <end position="225"/>
    </location>
</feature>
<protein>
    <submittedName>
        <fullName evidence="2">Reverse transcriptase domain-containing protein</fullName>
    </submittedName>
</protein>